<keyword evidence="2" id="KW-1185">Reference proteome</keyword>
<gene>
    <name evidence="1" type="ORF">MKQ68_17025</name>
</gene>
<evidence type="ECO:0000313" key="1">
    <source>
        <dbReference type="EMBL" id="UYQ91792.1"/>
    </source>
</evidence>
<organism evidence="1 2">
    <name type="scientific">Chitinophaga horti</name>
    <dbReference type="NCBI Taxonomy" id="2920382"/>
    <lineage>
        <taxon>Bacteria</taxon>
        <taxon>Pseudomonadati</taxon>
        <taxon>Bacteroidota</taxon>
        <taxon>Chitinophagia</taxon>
        <taxon>Chitinophagales</taxon>
        <taxon>Chitinophagaceae</taxon>
        <taxon>Chitinophaga</taxon>
    </lineage>
</organism>
<sequence length="45" mass="5010">MLGISATSVKDYLKQSTRFIREYVTTHHAALDATGAALLILYIQQ</sequence>
<name>A0ABY6IZG6_9BACT</name>
<protein>
    <submittedName>
        <fullName evidence="1">Uncharacterized protein</fullName>
    </submittedName>
</protein>
<reference evidence="1" key="1">
    <citation type="submission" date="2022-10" db="EMBL/GenBank/DDBJ databases">
        <title>Chitinophaga sp. nov., isolated from soil.</title>
        <authorList>
            <person name="Jeon C.O."/>
        </authorList>
    </citation>
    <scope>NUCLEOTIDE SEQUENCE</scope>
    <source>
        <strain evidence="1">R8</strain>
    </source>
</reference>
<proteinExistence type="predicted"/>
<accession>A0ABY6IZG6</accession>
<dbReference type="Proteomes" id="UP001162741">
    <property type="component" value="Chromosome"/>
</dbReference>
<dbReference type="EMBL" id="CP107006">
    <property type="protein sequence ID" value="UYQ91792.1"/>
    <property type="molecule type" value="Genomic_DNA"/>
</dbReference>
<evidence type="ECO:0000313" key="2">
    <source>
        <dbReference type="Proteomes" id="UP001162741"/>
    </source>
</evidence>